<dbReference type="InterPro" id="IPR001466">
    <property type="entry name" value="Beta-lactam-related"/>
</dbReference>
<evidence type="ECO:0000313" key="3">
    <source>
        <dbReference type="EMBL" id="HJC04544.1"/>
    </source>
</evidence>
<name>A0A9D2MWA1_9FIRM</name>
<dbReference type="Gene3D" id="2.40.128.600">
    <property type="match status" value="1"/>
</dbReference>
<dbReference type="PANTHER" id="PTHR46825">
    <property type="entry name" value="D-ALANYL-D-ALANINE-CARBOXYPEPTIDASE/ENDOPEPTIDASE AMPH"/>
    <property type="match status" value="1"/>
</dbReference>
<dbReference type="AlphaFoldDB" id="A0A9D2MWA1"/>
<proteinExistence type="predicted"/>
<dbReference type="InterPro" id="IPR050491">
    <property type="entry name" value="AmpC-like"/>
</dbReference>
<feature type="domain" description="Beta-lactamase-related" evidence="1">
    <location>
        <begin position="9"/>
        <end position="334"/>
    </location>
</feature>
<comment type="caution">
    <text evidence="3">The sequence shown here is derived from an EMBL/GenBank/DDBJ whole genome shotgun (WGS) entry which is preliminary data.</text>
</comment>
<protein>
    <submittedName>
        <fullName evidence="3">Serine hydrolase</fullName>
    </submittedName>
</protein>
<sequence length="488" mass="55751">MNDLLDDGFVQEQMAYWNIPGTALAICLDDQLIFEKGYGVRNLKTGAPMTPETLGCIASGSKSFTFGVLALLADEGRLDFDRPVREYIPDFAMRDPFASQEVTVRDMLYHRTGLADHDATWPAPGVSREEYMHRLKFLAPDRPFRSTAEYNNVIYGILGHIAERISGQTWEELVQERILDPLGMKRTCLTVGQMRADSDFAVGYFERDRSGVLEEMPPWEMGVAAPAAAVNSCAKEMINWLRLHINGGLFEGRRLFSEAVMEELHRGAVDMRLLPWHWDEVPAYGRYAMGWKVTFYRGMEVTFHTGEIEGYCAMEAFIREKKLGFMLMVNRHKPCSPYMFTLAYTIIDRALGLPAVDWPARLRAFDGKFGGTHYHWKVDLMPGTPVPGTCPTHPREQYTGLFQNEGYGQLQVAAEEGGDSLSLVYKGWRLPMEHFHYDTFRVRDIKEDTLFVTAPLTYHYDEITGEIDGLYLRLEPKVPSLWFKKVCR</sequence>
<dbReference type="EMBL" id="DWWT01000001">
    <property type="protein sequence ID" value="HJC04544.1"/>
    <property type="molecule type" value="Genomic_DNA"/>
</dbReference>
<dbReference type="SUPFAM" id="SSF56601">
    <property type="entry name" value="beta-lactamase/transpeptidase-like"/>
    <property type="match status" value="1"/>
</dbReference>
<evidence type="ECO:0000259" key="1">
    <source>
        <dbReference type="Pfam" id="PF00144"/>
    </source>
</evidence>
<dbReference type="Proteomes" id="UP000823910">
    <property type="component" value="Unassembled WGS sequence"/>
</dbReference>
<dbReference type="InterPro" id="IPR021860">
    <property type="entry name" value="Peptidase_S12_Pab87-rel_C"/>
</dbReference>
<organism evidence="3 4">
    <name type="scientific">Candidatus Enterocloster excrementipullorum</name>
    <dbReference type="NCBI Taxonomy" id="2838559"/>
    <lineage>
        <taxon>Bacteria</taxon>
        <taxon>Bacillati</taxon>
        <taxon>Bacillota</taxon>
        <taxon>Clostridia</taxon>
        <taxon>Lachnospirales</taxon>
        <taxon>Lachnospiraceae</taxon>
        <taxon>Enterocloster</taxon>
    </lineage>
</organism>
<dbReference type="Pfam" id="PF00144">
    <property type="entry name" value="Beta-lactamase"/>
    <property type="match status" value="1"/>
</dbReference>
<dbReference type="Gene3D" id="3.40.710.10">
    <property type="entry name" value="DD-peptidase/beta-lactamase superfamily"/>
    <property type="match status" value="1"/>
</dbReference>
<reference evidence="3" key="1">
    <citation type="journal article" date="2021" name="PeerJ">
        <title>Extensive microbial diversity within the chicken gut microbiome revealed by metagenomics and culture.</title>
        <authorList>
            <person name="Gilroy R."/>
            <person name="Ravi A."/>
            <person name="Getino M."/>
            <person name="Pursley I."/>
            <person name="Horton D.L."/>
            <person name="Alikhan N.F."/>
            <person name="Baker D."/>
            <person name="Gharbi K."/>
            <person name="Hall N."/>
            <person name="Watson M."/>
            <person name="Adriaenssens E.M."/>
            <person name="Foster-Nyarko E."/>
            <person name="Jarju S."/>
            <person name="Secka A."/>
            <person name="Antonio M."/>
            <person name="Oren A."/>
            <person name="Chaudhuri R.R."/>
            <person name="La Ragione R."/>
            <person name="Hildebrand F."/>
            <person name="Pallen M.J."/>
        </authorList>
    </citation>
    <scope>NUCLEOTIDE SEQUENCE</scope>
    <source>
        <strain evidence="3">CHK180-15479</strain>
    </source>
</reference>
<reference evidence="3" key="2">
    <citation type="submission" date="2021-04" db="EMBL/GenBank/DDBJ databases">
        <authorList>
            <person name="Gilroy R."/>
        </authorList>
    </citation>
    <scope>NUCLEOTIDE SEQUENCE</scope>
    <source>
        <strain evidence="3">CHK180-15479</strain>
    </source>
</reference>
<dbReference type="Pfam" id="PF11954">
    <property type="entry name" value="DUF3471"/>
    <property type="match status" value="1"/>
</dbReference>
<dbReference type="GO" id="GO:0016787">
    <property type="term" value="F:hydrolase activity"/>
    <property type="evidence" value="ECO:0007669"/>
    <property type="project" value="UniProtKB-KW"/>
</dbReference>
<accession>A0A9D2MWA1</accession>
<gene>
    <name evidence="3" type="ORF">H9704_00015</name>
</gene>
<keyword evidence="3" id="KW-0378">Hydrolase</keyword>
<dbReference type="PANTHER" id="PTHR46825:SF15">
    <property type="entry name" value="BETA-LACTAMASE-RELATED DOMAIN-CONTAINING PROTEIN"/>
    <property type="match status" value="1"/>
</dbReference>
<evidence type="ECO:0000259" key="2">
    <source>
        <dbReference type="Pfam" id="PF11954"/>
    </source>
</evidence>
<dbReference type="InterPro" id="IPR012338">
    <property type="entry name" value="Beta-lactam/transpept-like"/>
</dbReference>
<evidence type="ECO:0000313" key="4">
    <source>
        <dbReference type="Proteomes" id="UP000823910"/>
    </source>
</evidence>
<feature type="domain" description="Peptidase S12 Pab87-related C-terminal" evidence="2">
    <location>
        <begin position="385"/>
        <end position="484"/>
    </location>
</feature>